<keyword evidence="2" id="KW-0472">Membrane</keyword>
<name>C3J9G2_POREA</name>
<keyword evidence="4" id="KW-1185">Reference proteome</keyword>
<evidence type="ECO:0008006" key="5">
    <source>
        <dbReference type="Google" id="ProtNLM"/>
    </source>
</evidence>
<evidence type="ECO:0000313" key="4">
    <source>
        <dbReference type="Proteomes" id="UP000004295"/>
    </source>
</evidence>
<evidence type="ECO:0000256" key="2">
    <source>
        <dbReference type="SAM" id="Phobius"/>
    </source>
</evidence>
<dbReference type="GeneID" id="93366448"/>
<dbReference type="Proteomes" id="UP000004295">
    <property type="component" value="Unassembled WGS sequence"/>
</dbReference>
<proteinExistence type="predicted"/>
<sequence length="66" mass="7179">MTIQLILVYVIVAIAVAAAFRFLWRIFSARHKQDGTKGSSSCPGCSGCCHTPTPPKRETKAKDKDA</sequence>
<feature type="compositionally biased region" description="Basic and acidic residues" evidence="1">
    <location>
        <begin position="55"/>
        <end position="66"/>
    </location>
</feature>
<gene>
    <name evidence="3" type="ORF">POREN0001_1106</name>
</gene>
<evidence type="ECO:0000256" key="1">
    <source>
        <dbReference type="SAM" id="MobiDB-lite"/>
    </source>
</evidence>
<feature type="transmembrane region" description="Helical" evidence="2">
    <location>
        <begin position="6"/>
        <end position="24"/>
    </location>
</feature>
<organism evidence="3 4">
    <name type="scientific">Porphyromonas endodontalis (strain ATCC 35406 / DSM 24491 / JCM 8526 / CCUG 16442 / BCRC 14492 / NCTC 13058 / HG 370)</name>
    <name type="common">Bacteroides endodontalis</name>
    <dbReference type="NCBI Taxonomy" id="553175"/>
    <lineage>
        <taxon>Bacteria</taxon>
        <taxon>Pseudomonadati</taxon>
        <taxon>Bacteroidota</taxon>
        <taxon>Bacteroidia</taxon>
        <taxon>Bacteroidales</taxon>
        <taxon>Porphyromonadaceae</taxon>
        <taxon>Porphyromonas</taxon>
    </lineage>
</organism>
<dbReference type="EMBL" id="ACNN01000012">
    <property type="protein sequence ID" value="EEN83203.1"/>
    <property type="molecule type" value="Genomic_DNA"/>
</dbReference>
<protein>
    <recommendedName>
        <fullName evidence="5">FeoB-associated Cys-rich membrane protein</fullName>
    </recommendedName>
</protein>
<keyword evidence="2" id="KW-0812">Transmembrane</keyword>
<accession>C3J9G2</accession>
<comment type="caution">
    <text evidence="3">The sequence shown here is derived from an EMBL/GenBank/DDBJ whole genome shotgun (WGS) entry which is preliminary data.</text>
</comment>
<keyword evidence="2" id="KW-1133">Transmembrane helix</keyword>
<evidence type="ECO:0000313" key="3">
    <source>
        <dbReference type="EMBL" id="EEN83203.1"/>
    </source>
</evidence>
<feature type="region of interest" description="Disordered" evidence="1">
    <location>
        <begin position="33"/>
        <end position="66"/>
    </location>
</feature>
<dbReference type="RefSeq" id="WP_004332821.1">
    <property type="nucleotide sequence ID" value="NZ_ACNN01000012.1"/>
</dbReference>
<reference evidence="3 4" key="1">
    <citation type="submission" date="2009-04" db="EMBL/GenBank/DDBJ databases">
        <authorList>
            <person name="Sebastian Y."/>
            <person name="Madupu R."/>
            <person name="Durkin A.S."/>
            <person name="Torralba M."/>
            <person name="Methe B."/>
            <person name="Sutton G.G."/>
            <person name="Strausberg R.L."/>
            <person name="Nelson K.E."/>
        </authorList>
    </citation>
    <scope>NUCLEOTIDE SEQUENCE [LARGE SCALE GENOMIC DNA]</scope>
    <source>
        <strain evidence="4">ATCC 35406 / BCRC 14492 / JCM 8526 / NCTC 13058 / HG 370</strain>
    </source>
</reference>
<dbReference type="AlphaFoldDB" id="C3J9G2"/>